<sequence length="72" mass="8199">MIDRTYQAVATVHDPLTDKGMNEEPVHDRVNLDRIKALKLAKLWSEQGYWSSIYNQLTAECVECYAPQTGVS</sequence>
<gene>
    <name evidence="1" type="ORF">OHM77_00775</name>
</gene>
<accession>A0AA49FLR0</accession>
<organism evidence="1">
    <name type="scientific">Candidatus Nitricoxidivorans perseverans</name>
    <dbReference type="NCBI Taxonomy" id="2975601"/>
    <lineage>
        <taxon>Bacteria</taxon>
        <taxon>Pseudomonadati</taxon>
        <taxon>Pseudomonadota</taxon>
        <taxon>Betaproteobacteria</taxon>
        <taxon>Nitrosomonadales</taxon>
        <taxon>Sterolibacteriaceae</taxon>
        <taxon>Candidatus Nitricoxidivorans</taxon>
    </lineage>
</organism>
<proteinExistence type="predicted"/>
<dbReference type="AlphaFoldDB" id="A0AA49FLR0"/>
<dbReference type="KEGG" id="npv:OHM77_00775"/>
<name>A0AA49FLR0_9PROT</name>
<dbReference type="Proteomes" id="UP001234916">
    <property type="component" value="Chromosome"/>
</dbReference>
<protein>
    <submittedName>
        <fullName evidence="1">Uncharacterized protein</fullName>
    </submittedName>
</protein>
<reference evidence="1" key="1">
    <citation type="journal article" date="2023" name="Nat. Microbiol.">
        <title>Enrichment and characterization of a nitric oxide-reducing microbial community in a continuous bioreactor.</title>
        <authorList>
            <person name="Garrido-Amador P."/>
            <person name="Stortenbeker N."/>
            <person name="Wessels H.J.C.T."/>
            <person name="Speth D.R."/>
            <person name="Garcia-Heredia I."/>
            <person name="Kartal B."/>
        </authorList>
    </citation>
    <scope>NUCLEOTIDE SEQUENCE</scope>
    <source>
        <strain evidence="1">MAG1</strain>
    </source>
</reference>
<evidence type="ECO:0000313" key="1">
    <source>
        <dbReference type="EMBL" id="WIM05855.1"/>
    </source>
</evidence>
<dbReference type="EMBL" id="CP107246">
    <property type="protein sequence ID" value="WIM05855.1"/>
    <property type="molecule type" value="Genomic_DNA"/>
</dbReference>